<organism evidence="9 10">
    <name type="scientific">Gekko japonicus</name>
    <name type="common">Schlegel's Japanese gecko</name>
    <dbReference type="NCBI Taxonomy" id="146911"/>
    <lineage>
        <taxon>Eukaryota</taxon>
        <taxon>Metazoa</taxon>
        <taxon>Chordata</taxon>
        <taxon>Craniata</taxon>
        <taxon>Vertebrata</taxon>
        <taxon>Euteleostomi</taxon>
        <taxon>Lepidosauria</taxon>
        <taxon>Squamata</taxon>
        <taxon>Bifurcata</taxon>
        <taxon>Gekkota</taxon>
        <taxon>Gekkonidae</taxon>
        <taxon>Gekkoninae</taxon>
        <taxon>Gekko</taxon>
    </lineage>
</organism>
<keyword evidence="3" id="KW-1015">Disulfide bond</keyword>
<dbReference type="InterPro" id="IPR000742">
    <property type="entry name" value="EGF"/>
</dbReference>
<feature type="chain" id="PRO_5047393611" description="Hyaluronidase" evidence="6">
    <location>
        <begin position="17"/>
        <end position="572"/>
    </location>
</feature>
<gene>
    <name evidence="10" type="primary">LOC107118546</name>
</gene>
<evidence type="ECO:0000313" key="10">
    <source>
        <dbReference type="RefSeq" id="XP_015276393.1"/>
    </source>
</evidence>
<dbReference type="PANTHER" id="PTHR11769:SF37">
    <property type="entry name" value="HYALURONIDASE"/>
    <property type="match status" value="1"/>
</dbReference>
<evidence type="ECO:0000259" key="8">
    <source>
        <dbReference type="PROSITE" id="PS01186"/>
    </source>
</evidence>
<keyword evidence="4 5" id="KW-0326">Glycosidase</keyword>
<protein>
    <recommendedName>
        <fullName evidence="5">Hyaluronidase</fullName>
        <ecNumber evidence="5">3.2.1.35</ecNumber>
    </recommendedName>
</protein>
<dbReference type="InterPro" id="IPR017853">
    <property type="entry name" value="GH"/>
</dbReference>
<comment type="similarity">
    <text evidence="2 5">Belongs to the glycosyl hydrolase 56 family.</text>
</comment>
<sequence>MGILSLFIGWITIVLQTEEAVLQHRNKADPWMRRDPNEQIKMKRNGVSNKWDGNYCILLRTKLYPSVWGLKGINFCIVHNAEPSCSTRPSEQTSTLFRLHKSFCRHTFLLLLWLCPDLPAASPHLKPSLPPIVKGSPFLVAWNAPTARCSASYGVPLNLDSYNILVNSQEAFVGGNITIFYYDQLGLYPFYLNSTVPPTAVNGGCPQNVSLTEHLDKMREDIAVAMPSASFSGLSVIDWENWRPLWIRNWDKKNIYRNMSLQLVRQRNPGLSEDKVEMKARWEFETAAKDLMSETLRLARSLRPGGWWGYYLFPECYNYHYLDDFESFSGHCPPLELQRNNELKWLWEQSKALYPSIYMEEVLRSSMQGKKFVWAKVGEALRVAELPSCQHSLPVFVYARPFYTYTLKELTQTDLVYTIGQAAAMGAHGIVLWGDADYSRNRTNCLKIQDYLMSTLGPYIVNVTVAARLCSQFICNNRGRCIRRKMDSDTYLHLSPRSFQIRANTDGNQTQLSVTGALSHQQKDKLRQEFTCHCYQGWKGENCHSRGKGMRLRTWDGCIAGIVLLALWAWCL</sequence>
<evidence type="ECO:0000256" key="1">
    <source>
        <dbReference type="ARBA" id="ARBA00000251"/>
    </source>
</evidence>
<dbReference type="EC" id="3.2.1.35" evidence="5"/>
<evidence type="ECO:0000256" key="4">
    <source>
        <dbReference type="ARBA" id="ARBA00023295"/>
    </source>
</evidence>
<evidence type="ECO:0000256" key="5">
    <source>
        <dbReference type="RuleBase" id="RU610713"/>
    </source>
</evidence>
<dbReference type="InterPro" id="IPR013785">
    <property type="entry name" value="Aldolase_TIM"/>
</dbReference>
<dbReference type="PANTHER" id="PTHR11769">
    <property type="entry name" value="HYALURONIDASE"/>
    <property type="match status" value="1"/>
</dbReference>
<dbReference type="PRINTS" id="PR00846">
    <property type="entry name" value="GLHYDRLASE56"/>
</dbReference>
<evidence type="ECO:0000256" key="6">
    <source>
        <dbReference type="SAM" id="SignalP"/>
    </source>
</evidence>
<dbReference type="PROSITE" id="PS01186">
    <property type="entry name" value="EGF_2"/>
    <property type="match status" value="1"/>
</dbReference>
<feature type="domain" description="EGF-like" evidence="7 8">
    <location>
        <begin position="532"/>
        <end position="543"/>
    </location>
</feature>
<evidence type="ECO:0000256" key="2">
    <source>
        <dbReference type="ARBA" id="ARBA00008871"/>
    </source>
</evidence>
<dbReference type="GeneID" id="107118546"/>
<evidence type="ECO:0000313" key="9">
    <source>
        <dbReference type="Proteomes" id="UP000694871"/>
    </source>
</evidence>
<dbReference type="SUPFAM" id="SSF51445">
    <property type="entry name" value="(Trans)glycosidases"/>
    <property type="match status" value="1"/>
</dbReference>
<dbReference type="InterPro" id="IPR018155">
    <property type="entry name" value="Hyaluronidase"/>
</dbReference>
<evidence type="ECO:0000259" key="7">
    <source>
        <dbReference type="PROSITE" id="PS00022"/>
    </source>
</evidence>
<keyword evidence="6" id="KW-0732">Signal</keyword>
<evidence type="ECO:0000256" key="3">
    <source>
        <dbReference type="ARBA" id="ARBA00023157"/>
    </source>
</evidence>
<dbReference type="PROSITE" id="PS00022">
    <property type="entry name" value="EGF_1"/>
    <property type="match status" value="1"/>
</dbReference>
<proteinExistence type="inferred from homology"/>
<keyword evidence="5" id="KW-0378">Hydrolase</keyword>
<name>A0ABM1KRQ6_GEKJA</name>
<dbReference type="Pfam" id="PF01630">
    <property type="entry name" value="Glyco_hydro_56"/>
    <property type="match status" value="1"/>
</dbReference>
<dbReference type="Gene3D" id="3.20.20.70">
    <property type="entry name" value="Aldolase class I"/>
    <property type="match status" value="1"/>
</dbReference>
<accession>A0ABM1KRQ6</accession>
<keyword evidence="9" id="KW-1185">Reference proteome</keyword>
<dbReference type="RefSeq" id="XP_015276393.1">
    <property type="nucleotide sequence ID" value="XM_015420907.1"/>
</dbReference>
<comment type="catalytic activity">
    <reaction evidence="1 5">
        <text>Random hydrolysis of (1-&gt;4)-linkages between N-acetyl-beta-D-glucosamine and D-glucuronate residues in hyaluronate.</text>
        <dbReference type="EC" id="3.2.1.35"/>
    </reaction>
</comment>
<reference evidence="10" key="1">
    <citation type="submission" date="2025-08" db="UniProtKB">
        <authorList>
            <consortium name="RefSeq"/>
        </authorList>
    </citation>
    <scope>IDENTIFICATION</scope>
</reference>
<feature type="signal peptide" evidence="6">
    <location>
        <begin position="1"/>
        <end position="16"/>
    </location>
</feature>
<dbReference type="Proteomes" id="UP000694871">
    <property type="component" value="Unplaced"/>
</dbReference>